<feature type="transmembrane region" description="Helical" evidence="2">
    <location>
        <begin position="212"/>
        <end position="233"/>
    </location>
</feature>
<gene>
    <name evidence="3" type="ORF">HMPREF9244_01223</name>
</gene>
<keyword evidence="2" id="KW-0472">Membrane</keyword>
<dbReference type="RefSeq" id="WP_021618348.1">
    <property type="nucleotide sequence ID" value="NZ_KE952645.1"/>
</dbReference>
<evidence type="ECO:0000256" key="2">
    <source>
        <dbReference type="SAM" id="Phobius"/>
    </source>
</evidence>
<feature type="compositionally biased region" description="Basic and acidic residues" evidence="1">
    <location>
        <begin position="1"/>
        <end position="26"/>
    </location>
</feature>
<evidence type="ECO:0000313" key="3">
    <source>
        <dbReference type="EMBL" id="ERH30147.1"/>
    </source>
</evidence>
<dbReference type="GeneID" id="35868066"/>
<dbReference type="Proteomes" id="UP000016519">
    <property type="component" value="Unassembled WGS sequence"/>
</dbReference>
<protein>
    <submittedName>
        <fullName evidence="3">Uncharacterized protein</fullName>
    </submittedName>
</protein>
<feature type="region of interest" description="Disordered" evidence="1">
    <location>
        <begin position="1"/>
        <end position="88"/>
    </location>
</feature>
<feature type="transmembrane region" description="Helical" evidence="2">
    <location>
        <begin position="239"/>
        <end position="260"/>
    </location>
</feature>
<dbReference type="PATRIC" id="fig|1321816.3.peg.1075"/>
<keyword evidence="2" id="KW-0812">Transmembrane</keyword>
<dbReference type="AlphaFoldDB" id="U1SHK7"/>
<accession>U1SHK7</accession>
<dbReference type="STRING" id="419015.HMPREF3214_01207"/>
<keyword evidence="4" id="KW-1185">Reference proteome</keyword>
<evidence type="ECO:0000256" key="1">
    <source>
        <dbReference type="SAM" id="MobiDB-lite"/>
    </source>
</evidence>
<comment type="caution">
    <text evidence="3">The sequence shown here is derived from an EMBL/GenBank/DDBJ whole genome shotgun (WGS) entry which is preliminary data.</text>
</comment>
<dbReference type="EMBL" id="AWSI01000036">
    <property type="protein sequence ID" value="ERH30147.1"/>
    <property type="molecule type" value="Genomic_DNA"/>
</dbReference>
<feature type="transmembrane region" description="Helical" evidence="2">
    <location>
        <begin position="154"/>
        <end position="174"/>
    </location>
</feature>
<sequence length="276" mass="31319">MMPNRAERRAQDKRQRRGQAEPEQNQRSRAGLLDEQTLQDRSVRLKNKRNGAWVPTSSTIEAEESDDVIPSADPKLRGSSAQAKAAKKERRLRERALKELQRQEAEREKEAQRNAKHPLFARSPRWWTALAAWVVAGLSVVAAIVLMVLHTPTWSYGIPVIPFVIAFIVLAVLARLEPENQYEELARLDRLEDIRAAQHQGQRTPTAHPLKWWVRVLNWMLIIIAAGALLSLLFWTPNIWVIMGIVIAFALGVLNLFIVADSAENNPHLDQYGTAI</sequence>
<organism evidence="3 4">
    <name type="scientific">Alloscardovia omnicolens F0580</name>
    <dbReference type="NCBI Taxonomy" id="1321816"/>
    <lineage>
        <taxon>Bacteria</taxon>
        <taxon>Bacillati</taxon>
        <taxon>Actinomycetota</taxon>
        <taxon>Actinomycetes</taxon>
        <taxon>Bifidobacteriales</taxon>
        <taxon>Bifidobacteriaceae</taxon>
        <taxon>Alloscardovia</taxon>
    </lineage>
</organism>
<evidence type="ECO:0000313" key="4">
    <source>
        <dbReference type="Proteomes" id="UP000016519"/>
    </source>
</evidence>
<reference evidence="3 4" key="1">
    <citation type="submission" date="2013-08" db="EMBL/GenBank/DDBJ databases">
        <authorList>
            <person name="Weinstock G."/>
            <person name="Sodergren E."/>
            <person name="Wylie T."/>
            <person name="Fulton L."/>
            <person name="Fulton R."/>
            <person name="Fronick C."/>
            <person name="O'Laughlin M."/>
            <person name="Godfrey J."/>
            <person name="Miner T."/>
            <person name="Herter B."/>
            <person name="Appelbaum E."/>
            <person name="Cordes M."/>
            <person name="Lek S."/>
            <person name="Wollam A."/>
            <person name="Pepin K.H."/>
            <person name="Palsikar V.B."/>
            <person name="Mitreva M."/>
            <person name="Wilson R.K."/>
        </authorList>
    </citation>
    <scope>NUCLEOTIDE SEQUENCE [LARGE SCALE GENOMIC DNA]</scope>
    <source>
        <strain evidence="3 4">F0580</strain>
    </source>
</reference>
<dbReference type="Gene3D" id="1.20.1250.20">
    <property type="entry name" value="MFS general substrate transporter like domains"/>
    <property type="match status" value="1"/>
</dbReference>
<feature type="transmembrane region" description="Helical" evidence="2">
    <location>
        <begin position="126"/>
        <end position="148"/>
    </location>
</feature>
<dbReference type="HOGENOM" id="CLU_1006992_0_0_11"/>
<name>U1SHK7_9BIFI</name>
<keyword evidence="2" id="KW-1133">Transmembrane helix</keyword>
<proteinExistence type="predicted"/>
<dbReference type="InterPro" id="IPR036259">
    <property type="entry name" value="MFS_trans_sf"/>
</dbReference>